<evidence type="ECO:0000313" key="1">
    <source>
        <dbReference type="EMBL" id="KAI4865003.1"/>
    </source>
</evidence>
<protein>
    <submittedName>
        <fullName evidence="1">Uncharacterized protein</fullName>
    </submittedName>
</protein>
<organism evidence="1 2">
    <name type="scientific">Hypoxylon rubiginosum</name>
    <dbReference type="NCBI Taxonomy" id="110542"/>
    <lineage>
        <taxon>Eukaryota</taxon>
        <taxon>Fungi</taxon>
        <taxon>Dikarya</taxon>
        <taxon>Ascomycota</taxon>
        <taxon>Pezizomycotina</taxon>
        <taxon>Sordariomycetes</taxon>
        <taxon>Xylariomycetidae</taxon>
        <taxon>Xylariales</taxon>
        <taxon>Hypoxylaceae</taxon>
        <taxon>Hypoxylon</taxon>
    </lineage>
</organism>
<keyword evidence="2" id="KW-1185">Reference proteome</keyword>
<proteinExistence type="predicted"/>
<reference evidence="1 2" key="1">
    <citation type="journal article" date="2022" name="New Phytol.">
        <title>Ecological generalism drives hyperdiversity of secondary metabolite gene clusters in xylarialean endophytes.</title>
        <authorList>
            <person name="Franco M.E.E."/>
            <person name="Wisecaver J.H."/>
            <person name="Arnold A.E."/>
            <person name="Ju Y.M."/>
            <person name="Slot J.C."/>
            <person name="Ahrendt S."/>
            <person name="Moore L.P."/>
            <person name="Eastman K.E."/>
            <person name="Scott K."/>
            <person name="Konkel Z."/>
            <person name="Mondo S.J."/>
            <person name="Kuo A."/>
            <person name="Hayes R.D."/>
            <person name="Haridas S."/>
            <person name="Andreopoulos B."/>
            <person name="Riley R."/>
            <person name="LaButti K."/>
            <person name="Pangilinan J."/>
            <person name="Lipzen A."/>
            <person name="Amirebrahimi M."/>
            <person name="Yan J."/>
            <person name="Adam C."/>
            <person name="Keymanesh K."/>
            <person name="Ng V."/>
            <person name="Louie K."/>
            <person name="Northen T."/>
            <person name="Drula E."/>
            <person name="Henrissat B."/>
            <person name="Hsieh H.M."/>
            <person name="Youens-Clark K."/>
            <person name="Lutzoni F."/>
            <person name="Miadlikowska J."/>
            <person name="Eastwood D.C."/>
            <person name="Hamelin R.C."/>
            <person name="Grigoriev I.V."/>
            <person name="U'Ren J.M."/>
        </authorList>
    </citation>
    <scope>NUCLEOTIDE SEQUENCE [LARGE SCALE GENOMIC DNA]</scope>
    <source>
        <strain evidence="1 2">CBS 119005</strain>
    </source>
</reference>
<comment type="caution">
    <text evidence="1">The sequence shown here is derived from an EMBL/GenBank/DDBJ whole genome shotgun (WGS) entry which is preliminary data.</text>
</comment>
<dbReference type="Proteomes" id="UP001497700">
    <property type="component" value="Unassembled WGS sequence"/>
</dbReference>
<sequence length="680" mass="76368">MPRGRPKTIVPPCRYCSKQFKRLEHLVRHERTHTQEKPFTCDCGQSFTRRDLLARHTRLSHPPHSDTVQPPTMSTEVVVGDLDFSWDTNLTMQDILPSIDFNFPLVGTLPTSIAPRSSCFNLFASRLPSMCESEDDTEEEVEDETEDEVGDGAPMDDPAESVGSDDSTPWFITLSTYERLCAEVQSYSNLLPMECSVPSVDTLTRYLETYLRCAQKFLPFIHPTTFSAEERDVELVLAVAATGSQYRYELAKAYELYFIAKAILMEKLRLDGLRVSSDLLSGQADLTRSRTNDIGKMQTFILLINFASWGDKRISPDAASMNSQLAMLVRENGLSVPDKMPQDIDWSSWIPAEEKRRTLLAAYVLFNLQSIAFDIPPLIMNHEVGLFLPGYVEQWGAQNAAQWRRAPRQVERQFRGELRSLYDSTGISKNVRLSSFSNYLLIHGLLQQIYIDRHGSAGSLEPETIKSSETALRAWQISWERSDESTLDPLSPKGPFGLSATALLRLAYIRLNSDFSPCRGLLTGEVQCIFNDSSGLSRSPHTDKAILYASHALSIPVRLGILYMASNQTAIWTIEHSLCSLESALLLKNWLEIISEAVRTGSIESLRKFEKKLLRVITGIIRETCLAGTLDILEDDTSRIQRMASTVLSLWAGIFQGVHLLEIDNAIGAGLRLLADPTLR</sequence>
<name>A0ACB9Z191_9PEZI</name>
<gene>
    <name evidence="1" type="ORF">F4820DRAFT_312663</name>
</gene>
<accession>A0ACB9Z191</accession>
<evidence type="ECO:0000313" key="2">
    <source>
        <dbReference type="Proteomes" id="UP001497700"/>
    </source>
</evidence>
<dbReference type="EMBL" id="MU393478">
    <property type="protein sequence ID" value="KAI4865003.1"/>
    <property type="molecule type" value="Genomic_DNA"/>
</dbReference>